<feature type="non-terminal residue" evidence="1">
    <location>
        <position position="98"/>
    </location>
</feature>
<dbReference type="Proteomes" id="UP001054945">
    <property type="component" value="Unassembled WGS sequence"/>
</dbReference>
<reference evidence="1 2" key="1">
    <citation type="submission" date="2021-06" db="EMBL/GenBank/DDBJ databases">
        <title>Caerostris extrusa draft genome.</title>
        <authorList>
            <person name="Kono N."/>
            <person name="Arakawa K."/>
        </authorList>
    </citation>
    <scope>NUCLEOTIDE SEQUENCE [LARGE SCALE GENOMIC DNA]</scope>
</reference>
<proteinExistence type="predicted"/>
<organism evidence="1 2">
    <name type="scientific">Caerostris extrusa</name>
    <name type="common">Bark spider</name>
    <name type="synonym">Caerostris bankana</name>
    <dbReference type="NCBI Taxonomy" id="172846"/>
    <lineage>
        <taxon>Eukaryota</taxon>
        <taxon>Metazoa</taxon>
        <taxon>Ecdysozoa</taxon>
        <taxon>Arthropoda</taxon>
        <taxon>Chelicerata</taxon>
        <taxon>Arachnida</taxon>
        <taxon>Araneae</taxon>
        <taxon>Araneomorphae</taxon>
        <taxon>Entelegynae</taxon>
        <taxon>Araneoidea</taxon>
        <taxon>Araneidae</taxon>
        <taxon>Caerostris</taxon>
    </lineage>
</organism>
<dbReference type="AlphaFoldDB" id="A0AAV4WNA9"/>
<comment type="caution">
    <text evidence="1">The sequence shown here is derived from an EMBL/GenBank/DDBJ whole genome shotgun (WGS) entry which is preliminary data.</text>
</comment>
<dbReference type="EMBL" id="BPLR01016500">
    <property type="protein sequence ID" value="GIY84307.1"/>
    <property type="molecule type" value="Genomic_DNA"/>
</dbReference>
<evidence type="ECO:0000313" key="2">
    <source>
        <dbReference type="Proteomes" id="UP001054945"/>
    </source>
</evidence>
<gene>
    <name evidence="1" type="ORF">CEXT_562701</name>
</gene>
<evidence type="ECO:0000313" key="1">
    <source>
        <dbReference type="EMBL" id="GIY84307.1"/>
    </source>
</evidence>
<accession>A0AAV4WNA9</accession>
<sequence length="98" mass="11484">MLTRFSHSPELFFRHLVIFVDKLANSKQWLYKNHQDERSPNALNPGRYVEKKRLFGDTKGLMPVNTRTHGVRGPMRGIVIRKHFRLRGLTSENEPDVV</sequence>
<keyword evidence="2" id="KW-1185">Reference proteome</keyword>
<name>A0AAV4WNA9_CAEEX</name>
<protein>
    <submittedName>
        <fullName evidence="1">Uncharacterized protein</fullName>
    </submittedName>
</protein>